<evidence type="ECO:0000259" key="5">
    <source>
        <dbReference type="PROSITE" id="PS51000"/>
    </source>
</evidence>
<protein>
    <submittedName>
        <fullName evidence="6">DeoR family transcriptional regulator</fullName>
    </submittedName>
</protein>
<comment type="caution">
    <text evidence="6">The sequence shown here is derived from an EMBL/GenBank/DDBJ whole genome shotgun (WGS) entry which is preliminary data.</text>
</comment>
<dbReference type="Proteomes" id="UP001165413">
    <property type="component" value="Unassembled WGS sequence"/>
</dbReference>
<dbReference type="InterPro" id="IPR036390">
    <property type="entry name" value="WH_DNA-bd_sf"/>
</dbReference>
<dbReference type="SUPFAM" id="SSF100950">
    <property type="entry name" value="NagB/RpiA/CoA transferase-like"/>
    <property type="match status" value="1"/>
</dbReference>
<evidence type="ECO:0000313" key="7">
    <source>
        <dbReference type="Proteomes" id="UP001165413"/>
    </source>
</evidence>
<dbReference type="InterPro" id="IPR037171">
    <property type="entry name" value="NagB/RpiA_transferase-like"/>
</dbReference>
<keyword evidence="7" id="KW-1185">Reference proteome</keyword>
<dbReference type="InterPro" id="IPR050313">
    <property type="entry name" value="Carb_Metab_HTH_regulators"/>
</dbReference>
<keyword evidence="2" id="KW-0805">Transcription regulation</keyword>
<dbReference type="GO" id="GO:0003677">
    <property type="term" value="F:DNA binding"/>
    <property type="evidence" value="ECO:0007669"/>
    <property type="project" value="UniProtKB-KW"/>
</dbReference>
<evidence type="ECO:0000256" key="2">
    <source>
        <dbReference type="ARBA" id="ARBA00023015"/>
    </source>
</evidence>
<dbReference type="InterPro" id="IPR018356">
    <property type="entry name" value="Tscrpt_reg_HTH_DeoR_CS"/>
</dbReference>
<organism evidence="6 7">
    <name type="scientific">Opacimonas viscosa</name>
    <dbReference type="NCBI Taxonomy" id="2961944"/>
    <lineage>
        <taxon>Bacteria</taxon>
        <taxon>Pseudomonadati</taxon>
        <taxon>Pseudomonadota</taxon>
        <taxon>Gammaproteobacteria</taxon>
        <taxon>Alteromonadales</taxon>
        <taxon>Alteromonadaceae</taxon>
        <taxon>Opacimonas</taxon>
    </lineage>
</organism>
<dbReference type="GO" id="GO:0003700">
    <property type="term" value="F:DNA-binding transcription factor activity"/>
    <property type="evidence" value="ECO:0007669"/>
    <property type="project" value="InterPro"/>
</dbReference>
<evidence type="ECO:0000256" key="3">
    <source>
        <dbReference type="ARBA" id="ARBA00023125"/>
    </source>
</evidence>
<accession>A0AA41WXI1</accession>
<dbReference type="AlphaFoldDB" id="A0AA41WXI1"/>
<dbReference type="SUPFAM" id="SSF46785">
    <property type="entry name" value="Winged helix' DNA-binding domain"/>
    <property type="match status" value="1"/>
</dbReference>
<feature type="domain" description="HTH deoR-type" evidence="5">
    <location>
        <begin position="3"/>
        <end position="58"/>
    </location>
</feature>
<dbReference type="Pfam" id="PF00455">
    <property type="entry name" value="DeoRC"/>
    <property type="match status" value="1"/>
</dbReference>
<proteinExistence type="predicted"/>
<dbReference type="Gene3D" id="1.10.10.10">
    <property type="entry name" value="Winged helix-like DNA-binding domain superfamily/Winged helix DNA-binding domain"/>
    <property type="match status" value="1"/>
</dbReference>
<name>A0AA41WXI1_9ALTE</name>
<reference evidence="6" key="1">
    <citation type="submission" date="2022-07" db="EMBL/GenBank/DDBJ databases">
        <title>Characterization of the Novel Bacterium Alteromonas immobilis LMIT006 and Alteromonas gregis LMIT007.</title>
        <authorList>
            <person name="Lin X."/>
        </authorList>
    </citation>
    <scope>NUCLEOTIDE SEQUENCE</scope>
    <source>
        <strain evidence="6">LMIT007</strain>
    </source>
</reference>
<dbReference type="PRINTS" id="PR00037">
    <property type="entry name" value="HTHLACR"/>
</dbReference>
<dbReference type="InterPro" id="IPR014036">
    <property type="entry name" value="DeoR-like_C"/>
</dbReference>
<gene>
    <name evidence="6" type="ORF">NLF92_05300</name>
</gene>
<dbReference type="Pfam" id="PF08220">
    <property type="entry name" value="HTH_DeoR"/>
    <property type="match status" value="1"/>
</dbReference>
<dbReference type="PANTHER" id="PTHR30363:SF4">
    <property type="entry name" value="GLYCEROL-3-PHOSPHATE REGULON REPRESSOR"/>
    <property type="match status" value="1"/>
</dbReference>
<dbReference type="InterPro" id="IPR001034">
    <property type="entry name" value="DeoR_HTH"/>
</dbReference>
<keyword evidence="3" id="KW-0238">DNA-binding</keyword>
<dbReference type="SMART" id="SM01134">
    <property type="entry name" value="DeoRC"/>
    <property type="match status" value="1"/>
</dbReference>
<dbReference type="RefSeq" id="WP_254099588.1">
    <property type="nucleotide sequence ID" value="NZ_JANATA010000007.1"/>
</dbReference>
<evidence type="ECO:0000313" key="6">
    <source>
        <dbReference type="EMBL" id="MCP3428359.1"/>
    </source>
</evidence>
<sequence>MKLAPRLQAMLKHLKEQGYTSIDTFVDKFSVTPQTVRRDLNQLEAAGLIQRFHGGAELQSNTVNTEYSSRLSQNQTAKETIAKKVAQMIPDGASLFINIGTTTEVVAQHLRDHKHLQIVTNNIHVAANLAGKEDFSVIIAGGEVRHSDGGIIGEATSDFIKQFQMDFAIIGISGISEEGALLDFDFKEVKVSQAILDNANTIILVADHSKFGRRAMVKQGELAQIDVLVTDAQPPASLQSIIKEHDIELHVVSP</sequence>
<dbReference type="PROSITE" id="PS00894">
    <property type="entry name" value="HTH_DEOR_1"/>
    <property type="match status" value="1"/>
</dbReference>
<dbReference type="EMBL" id="JANATA010000007">
    <property type="protein sequence ID" value="MCP3428359.1"/>
    <property type="molecule type" value="Genomic_DNA"/>
</dbReference>
<keyword evidence="1" id="KW-0678">Repressor</keyword>
<evidence type="ECO:0000256" key="1">
    <source>
        <dbReference type="ARBA" id="ARBA00022491"/>
    </source>
</evidence>
<dbReference type="SMART" id="SM00420">
    <property type="entry name" value="HTH_DEOR"/>
    <property type="match status" value="1"/>
</dbReference>
<dbReference type="PROSITE" id="PS51000">
    <property type="entry name" value="HTH_DEOR_2"/>
    <property type="match status" value="1"/>
</dbReference>
<dbReference type="PANTHER" id="PTHR30363">
    <property type="entry name" value="HTH-TYPE TRANSCRIPTIONAL REGULATOR SRLR-RELATED"/>
    <property type="match status" value="1"/>
</dbReference>
<evidence type="ECO:0000256" key="4">
    <source>
        <dbReference type="ARBA" id="ARBA00023163"/>
    </source>
</evidence>
<dbReference type="InterPro" id="IPR036388">
    <property type="entry name" value="WH-like_DNA-bd_sf"/>
</dbReference>
<dbReference type="Gene3D" id="3.30.750.70">
    <property type="entry name" value="4-hydroxybutyrate coenzyme like domains"/>
    <property type="match status" value="1"/>
</dbReference>
<keyword evidence="4" id="KW-0804">Transcription</keyword>